<organism evidence="1 2">
    <name type="scientific">Bauhinia variegata</name>
    <name type="common">Purple orchid tree</name>
    <name type="synonym">Phanera variegata</name>
    <dbReference type="NCBI Taxonomy" id="167791"/>
    <lineage>
        <taxon>Eukaryota</taxon>
        <taxon>Viridiplantae</taxon>
        <taxon>Streptophyta</taxon>
        <taxon>Embryophyta</taxon>
        <taxon>Tracheophyta</taxon>
        <taxon>Spermatophyta</taxon>
        <taxon>Magnoliopsida</taxon>
        <taxon>eudicotyledons</taxon>
        <taxon>Gunneridae</taxon>
        <taxon>Pentapetalae</taxon>
        <taxon>rosids</taxon>
        <taxon>fabids</taxon>
        <taxon>Fabales</taxon>
        <taxon>Fabaceae</taxon>
        <taxon>Cercidoideae</taxon>
        <taxon>Cercideae</taxon>
        <taxon>Bauhiniinae</taxon>
        <taxon>Bauhinia</taxon>
    </lineage>
</organism>
<name>A0ACB9PSB3_BAUVA</name>
<gene>
    <name evidence="1" type="ORF">L6164_006038</name>
</gene>
<sequence length="78" mass="8990">MRMCILAYPSSHNFIWFIAIASCALSLTKRQVEALLMRKRIGMLLEFRVFPIRGAYLKSACSSCQAYLLKELRLSFVL</sequence>
<evidence type="ECO:0000313" key="1">
    <source>
        <dbReference type="EMBL" id="KAI4351704.1"/>
    </source>
</evidence>
<comment type="caution">
    <text evidence="1">The sequence shown here is derived from an EMBL/GenBank/DDBJ whole genome shotgun (WGS) entry which is preliminary data.</text>
</comment>
<reference evidence="1 2" key="1">
    <citation type="journal article" date="2022" name="DNA Res.">
        <title>Chromosomal-level genome assembly of the orchid tree Bauhinia variegata (Leguminosae; Cercidoideae) supports the allotetraploid origin hypothesis of Bauhinia.</title>
        <authorList>
            <person name="Zhong Y."/>
            <person name="Chen Y."/>
            <person name="Zheng D."/>
            <person name="Pang J."/>
            <person name="Liu Y."/>
            <person name="Luo S."/>
            <person name="Meng S."/>
            <person name="Qian L."/>
            <person name="Wei D."/>
            <person name="Dai S."/>
            <person name="Zhou R."/>
        </authorList>
    </citation>
    <scope>NUCLEOTIDE SEQUENCE [LARGE SCALE GENOMIC DNA]</scope>
    <source>
        <strain evidence="1">BV-YZ2020</strain>
    </source>
</reference>
<proteinExistence type="predicted"/>
<keyword evidence="2" id="KW-1185">Reference proteome</keyword>
<protein>
    <submittedName>
        <fullName evidence="1">Uncharacterized protein</fullName>
    </submittedName>
</protein>
<accession>A0ACB9PSB3</accession>
<dbReference type="EMBL" id="CM039428">
    <property type="protein sequence ID" value="KAI4351704.1"/>
    <property type="molecule type" value="Genomic_DNA"/>
</dbReference>
<dbReference type="Proteomes" id="UP000828941">
    <property type="component" value="Chromosome 3"/>
</dbReference>
<evidence type="ECO:0000313" key="2">
    <source>
        <dbReference type="Proteomes" id="UP000828941"/>
    </source>
</evidence>